<feature type="compositionally biased region" description="Acidic residues" evidence="7">
    <location>
        <begin position="301"/>
        <end position="311"/>
    </location>
</feature>
<comment type="caution">
    <text evidence="9">The sequence shown here is derived from an EMBL/GenBank/DDBJ whole genome shotgun (WGS) entry which is preliminary data.</text>
</comment>
<feature type="compositionally biased region" description="Basic residues" evidence="7">
    <location>
        <begin position="390"/>
        <end position="400"/>
    </location>
</feature>
<dbReference type="OrthoDB" id="3990054at2759"/>
<protein>
    <submittedName>
        <fullName evidence="9">Seipin</fullName>
    </submittedName>
</protein>
<dbReference type="AlphaFoldDB" id="A0A2K3QKK4"/>
<dbReference type="InterPro" id="IPR009617">
    <property type="entry name" value="Seipin"/>
</dbReference>
<evidence type="ECO:0000256" key="3">
    <source>
        <dbReference type="ARBA" id="ARBA00022824"/>
    </source>
</evidence>
<evidence type="ECO:0000256" key="7">
    <source>
        <dbReference type="SAM" id="MobiDB-lite"/>
    </source>
</evidence>
<sequence>MLNRRAKSRREHQPRPLICVMAMDTLEETVRVVTSRHVQRAVVNAALLVSSAVTLFFLAAVATGLFFQNFVPDQFVTTPVHLQYGSGPNPYGVASLAKPPMIKTQQEYDISVTLSMPRSPPNVERGNFMVTLYLLGSEANEKLAADALVFANSHAHFGSQKVLFNSRRPALVPYVDPIVSVAKRLLLLLYHMFVPGSQTCRMTVALAERLAFSKGSVLPASAYVEVEAGQEIQIYNAALTLTAQLRGLRWLMFHYRLPTYLAFTFLFWVCEVLFMGLAWAVWGAVTGPKETGKGHRRARGEEDDDEGELGEMSDHPHTFPTYGKQPPLKHEPGVKEEDDEERGRPISDMPAGGAEAGDEDEHDEYDEGGRKRTYDSGLGTSYSEEGSAGVRRRASRNAME</sequence>
<evidence type="ECO:0000256" key="4">
    <source>
        <dbReference type="ARBA" id="ARBA00022989"/>
    </source>
</evidence>
<reference evidence="9 10" key="1">
    <citation type="submission" date="2017-08" db="EMBL/GenBank/DDBJ databases">
        <title>Harnessing the power of phylogenomics to disentangle the directionality and signatures of interkingdom host jumping in the parasitic fungal genus Tolypocladium.</title>
        <authorList>
            <person name="Quandt C.A."/>
            <person name="Patterson W."/>
            <person name="Spatafora J.W."/>
        </authorList>
    </citation>
    <scope>NUCLEOTIDE SEQUENCE [LARGE SCALE GENOMIC DNA]</scope>
    <source>
        <strain evidence="9 10">CBS 113982</strain>
    </source>
</reference>
<evidence type="ECO:0000256" key="6">
    <source>
        <dbReference type="ARBA" id="ARBA00023136"/>
    </source>
</evidence>
<feature type="transmembrane region" description="Helical" evidence="8">
    <location>
        <begin position="260"/>
        <end position="285"/>
    </location>
</feature>
<dbReference type="GO" id="GO:0006629">
    <property type="term" value="P:lipid metabolic process"/>
    <property type="evidence" value="ECO:0007669"/>
    <property type="project" value="UniProtKB-KW"/>
</dbReference>
<dbReference type="STRING" id="45235.A0A2K3QKK4"/>
<dbReference type="GO" id="GO:0005789">
    <property type="term" value="C:endoplasmic reticulum membrane"/>
    <property type="evidence" value="ECO:0007669"/>
    <property type="project" value="UniProtKB-SubCell"/>
</dbReference>
<evidence type="ECO:0000313" key="10">
    <source>
        <dbReference type="Proteomes" id="UP000236621"/>
    </source>
</evidence>
<feature type="region of interest" description="Disordered" evidence="7">
    <location>
        <begin position="289"/>
        <end position="400"/>
    </location>
</feature>
<evidence type="ECO:0000313" key="9">
    <source>
        <dbReference type="EMBL" id="PNY28073.1"/>
    </source>
</evidence>
<accession>A0A2K3QKK4</accession>
<gene>
    <name evidence="9" type="ORF">TCAP_02003</name>
</gene>
<keyword evidence="10" id="KW-1185">Reference proteome</keyword>
<keyword evidence="4 8" id="KW-1133">Transmembrane helix</keyword>
<keyword evidence="5" id="KW-0443">Lipid metabolism</keyword>
<dbReference type="PANTHER" id="PTHR21212">
    <property type="entry name" value="BERNARDINELLI-SEIP CONGENITAL LIPODYSTROPHY 2 HOMOLOG BSCL2 PROTEIN"/>
    <property type="match status" value="1"/>
</dbReference>
<dbReference type="CDD" id="cd23995">
    <property type="entry name" value="Seipin_BSCL2_like"/>
    <property type="match status" value="1"/>
</dbReference>
<evidence type="ECO:0000256" key="1">
    <source>
        <dbReference type="ARBA" id="ARBA00004477"/>
    </source>
</evidence>
<dbReference type="EMBL" id="NRSZ01000306">
    <property type="protein sequence ID" value="PNY28073.1"/>
    <property type="molecule type" value="Genomic_DNA"/>
</dbReference>
<proteinExistence type="predicted"/>
<evidence type="ECO:0000256" key="8">
    <source>
        <dbReference type="SAM" id="Phobius"/>
    </source>
</evidence>
<dbReference type="GO" id="GO:0140042">
    <property type="term" value="P:lipid droplet formation"/>
    <property type="evidence" value="ECO:0007669"/>
    <property type="project" value="UniProtKB-ARBA"/>
</dbReference>
<dbReference type="Proteomes" id="UP000236621">
    <property type="component" value="Unassembled WGS sequence"/>
</dbReference>
<dbReference type="Pfam" id="PF06775">
    <property type="entry name" value="Seipin"/>
    <property type="match status" value="1"/>
</dbReference>
<evidence type="ECO:0000256" key="5">
    <source>
        <dbReference type="ARBA" id="ARBA00023098"/>
    </source>
</evidence>
<feature type="compositionally biased region" description="Acidic residues" evidence="7">
    <location>
        <begin position="356"/>
        <end position="366"/>
    </location>
</feature>
<evidence type="ECO:0000256" key="2">
    <source>
        <dbReference type="ARBA" id="ARBA00022692"/>
    </source>
</evidence>
<keyword evidence="2 8" id="KW-0812">Transmembrane</keyword>
<feature type="compositionally biased region" description="Basic and acidic residues" evidence="7">
    <location>
        <begin position="328"/>
        <end position="345"/>
    </location>
</feature>
<feature type="transmembrane region" description="Helical" evidence="8">
    <location>
        <begin position="41"/>
        <end position="67"/>
    </location>
</feature>
<keyword evidence="3" id="KW-0256">Endoplasmic reticulum</keyword>
<comment type="subcellular location">
    <subcellularLocation>
        <location evidence="1">Endoplasmic reticulum membrane</location>
        <topology evidence="1">Multi-pass membrane protein</topology>
    </subcellularLocation>
</comment>
<keyword evidence="6 8" id="KW-0472">Membrane</keyword>
<organism evidence="9 10">
    <name type="scientific">Tolypocladium capitatum</name>
    <dbReference type="NCBI Taxonomy" id="45235"/>
    <lineage>
        <taxon>Eukaryota</taxon>
        <taxon>Fungi</taxon>
        <taxon>Dikarya</taxon>
        <taxon>Ascomycota</taxon>
        <taxon>Pezizomycotina</taxon>
        <taxon>Sordariomycetes</taxon>
        <taxon>Hypocreomycetidae</taxon>
        <taxon>Hypocreales</taxon>
        <taxon>Ophiocordycipitaceae</taxon>
        <taxon>Tolypocladium</taxon>
    </lineage>
</organism>
<dbReference type="PANTHER" id="PTHR21212:SF0">
    <property type="entry name" value="SEIPIN"/>
    <property type="match status" value="1"/>
</dbReference>
<name>A0A2K3QKK4_9HYPO</name>